<evidence type="ECO:0000313" key="1">
    <source>
        <dbReference type="EMBL" id="KAL2827154.1"/>
    </source>
</evidence>
<gene>
    <name evidence="1" type="ORF">BDW59DRAFT_58137</name>
</gene>
<keyword evidence="2" id="KW-1185">Reference proteome</keyword>
<evidence type="ECO:0000313" key="2">
    <source>
        <dbReference type="Proteomes" id="UP001610335"/>
    </source>
</evidence>
<reference evidence="1 2" key="1">
    <citation type="submission" date="2024-07" db="EMBL/GenBank/DDBJ databases">
        <title>Section-level genome sequencing and comparative genomics of Aspergillus sections Usti and Cavernicolus.</title>
        <authorList>
            <consortium name="Lawrence Berkeley National Laboratory"/>
            <person name="Nybo J.L."/>
            <person name="Vesth T.C."/>
            <person name="Theobald S."/>
            <person name="Frisvad J.C."/>
            <person name="Larsen T.O."/>
            <person name="Kjaerboelling I."/>
            <person name="Rothschild-Mancinelli K."/>
            <person name="Lyhne E.K."/>
            <person name="Kogle M.E."/>
            <person name="Barry K."/>
            <person name="Clum A."/>
            <person name="Na H."/>
            <person name="Ledsgaard L."/>
            <person name="Lin J."/>
            <person name="Lipzen A."/>
            <person name="Kuo A."/>
            <person name="Riley R."/>
            <person name="Mondo S."/>
            <person name="LaButti K."/>
            <person name="Haridas S."/>
            <person name="Pangalinan J."/>
            <person name="Salamov A.A."/>
            <person name="Simmons B.A."/>
            <person name="Magnuson J.K."/>
            <person name="Chen J."/>
            <person name="Drula E."/>
            <person name="Henrissat B."/>
            <person name="Wiebenga A."/>
            <person name="Lubbers R.J."/>
            <person name="Gomes A.C."/>
            <person name="Makela M.R."/>
            <person name="Stajich J."/>
            <person name="Grigoriev I.V."/>
            <person name="Mortensen U.H."/>
            <person name="De vries R.P."/>
            <person name="Baker S.E."/>
            <person name="Andersen M.R."/>
        </authorList>
    </citation>
    <scope>NUCLEOTIDE SEQUENCE [LARGE SCALE GENOMIC DNA]</scope>
    <source>
        <strain evidence="1 2">CBS 600.67</strain>
    </source>
</reference>
<organism evidence="1 2">
    <name type="scientific">Aspergillus cavernicola</name>
    <dbReference type="NCBI Taxonomy" id="176166"/>
    <lineage>
        <taxon>Eukaryota</taxon>
        <taxon>Fungi</taxon>
        <taxon>Dikarya</taxon>
        <taxon>Ascomycota</taxon>
        <taxon>Pezizomycotina</taxon>
        <taxon>Eurotiomycetes</taxon>
        <taxon>Eurotiomycetidae</taxon>
        <taxon>Eurotiales</taxon>
        <taxon>Aspergillaceae</taxon>
        <taxon>Aspergillus</taxon>
        <taxon>Aspergillus subgen. Nidulantes</taxon>
    </lineage>
</organism>
<dbReference type="Proteomes" id="UP001610335">
    <property type="component" value="Unassembled WGS sequence"/>
</dbReference>
<comment type="caution">
    <text evidence="1">The sequence shown here is derived from an EMBL/GenBank/DDBJ whole genome shotgun (WGS) entry which is preliminary data.</text>
</comment>
<sequence length="181" mass="20256">MANAEEEADSWFCRSASLVIRTGVVAGIEPHSLDTNVFNVRPPTPSLRIFHIPTRHRNTQLPMIMGHEIRPSDRIDSFLSRPDPFPGDGCVRCPRRMRRTAVCRGEGRTGRVYDSCAGCVYHRRSGGMSSTKLRRERDLDGFGARFCDADGGSVIVFGVVEEAHFVFFLSFQDEIKCVAYG</sequence>
<dbReference type="EMBL" id="JBFXLS010000026">
    <property type="protein sequence ID" value="KAL2827154.1"/>
    <property type="molecule type" value="Genomic_DNA"/>
</dbReference>
<accession>A0ABR4IHA7</accession>
<proteinExistence type="predicted"/>
<name>A0ABR4IHA7_9EURO</name>
<protein>
    <submittedName>
        <fullName evidence="1">Uncharacterized protein</fullName>
    </submittedName>
</protein>